<comment type="caution">
    <text evidence="10">The sequence shown here is derived from an EMBL/GenBank/DDBJ whole genome shotgun (WGS) entry which is preliminary data.</text>
</comment>
<dbReference type="InterPro" id="IPR023408">
    <property type="entry name" value="MscS_beta-dom_sf"/>
</dbReference>
<evidence type="ECO:0000256" key="5">
    <source>
        <dbReference type="ARBA" id="ARBA00022989"/>
    </source>
</evidence>
<dbReference type="SUPFAM" id="SSF50182">
    <property type="entry name" value="Sm-like ribonucleoproteins"/>
    <property type="match status" value="1"/>
</dbReference>
<dbReference type="EMBL" id="LTAZ01000005">
    <property type="protein sequence ID" value="KYH25739.1"/>
    <property type="molecule type" value="Genomic_DNA"/>
</dbReference>
<accession>A0A151ADN0</accession>
<dbReference type="InterPro" id="IPR006685">
    <property type="entry name" value="MscS_channel_2nd"/>
</dbReference>
<protein>
    <submittedName>
        <fullName evidence="10">Small-conductance mechanosensitive channel MscMJ</fullName>
    </submittedName>
</protein>
<name>A0A151ADN0_9EURY</name>
<dbReference type="InterPro" id="IPR049278">
    <property type="entry name" value="MS_channel_C"/>
</dbReference>
<evidence type="ECO:0000256" key="4">
    <source>
        <dbReference type="ARBA" id="ARBA00022692"/>
    </source>
</evidence>
<dbReference type="PATRIC" id="fig|1008153.3.peg.2464"/>
<comment type="similarity">
    <text evidence="2">Belongs to the MscS (TC 1.A.23) family.</text>
</comment>
<evidence type="ECO:0000313" key="11">
    <source>
        <dbReference type="Proteomes" id="UP000075321"/>
    </source>
</evidence>
<dbReference type="SUPFAM" id="SSF82861">
    <property type="entry name" value="Mechanosensitive channel protein MscS (YggB), transmembrane region"/>
    <property type="match status" value="1"/>
</dbReference>
<keyword evidence="4 7" id="KW-0812">Transmembrane</keyword>
<feature type="domain" description="Mechanosensitive ion channel MscS" evidence="8">
    <location>
        <begin position="109"/>
        <end position="175"/>
    </location>
</feature>
<gene>
    <name evidence="10" type="ORF">HAPAU_24170</name>
</gene>
<dbReference type="RefSeq" id="WP_066382758.1">
    <property type="nucleotide sequence ID" value="NZ_LTAZ01000005.1"/>
</dbReference>
<evidence type="ECO:0000259" key="9">
    <source>
        <dbReference type="Pfam" id="PF21082"/>
    </source>
</evidence>
<dbReference type="Proteomes" id="UP000075321">
    <property type="component" value="Unassembled WGS sequence"/>
</dbReference>
<organism evidence="10 11">
    <name type="scientific">Halalkalicoccus paucihalophilus</name>
    <dbReference type="NCBI Taxonomy" id="1008153"/>
    <lineage>
        <taxon>Archaea</taxon>
        <taxon>Methanobacteriati</taxon>
        <taxon>Methanobacteriota</taxon>
        <taxon>Stenosarchaea group</taxon>
        <taxon>Halobacteria</taxon>
        <taxon>Halobacteriales</taxon>
        <taxon>Halococcaceae</taxon>
        <taxon>Halalkalicoccus</taxon>
    </lineage>
</organism>
<dbReference type="GO" id="GO:0005886">
    <property type="term" value="C:plasma membrane"/>
    <property type="evidence" value="ECO:0007669"/>
    <property type="project" value="UniProtKB-SubCell"/>
</dbReference>
<evidence type="ECO:0000313" key="10">
    <source>
        <dbReference type="EMBL" id="KYH25739.1"/>
    </source>
</evidence>
<dbReference type="InterPro" id="IPR011066">
    <property type="entry name" value="MscS_channel_C_sf"/>
</dbReference>
<evidence type="ECO:0000259" key="8">
    <source>
        <dbReference type="Pfam" id="PF00924"/>
    </source>
</evidence>
<dbReference type="SUPFAM" id="SSF82689">
    <property type="entry name" value="Mechanosensitive channel protein MscS (YggB), C-terminal domain"/>
    <property type="match status" value="1"/>
</dbReference>
<evidence type="ECO:0000256" key="3">
    <source>
        <dbReference type="ARBA" id="ARBA00022475"/>
    </source>
</evidence>
<evidence type="ECO:0000256" key="6">
    <source>
        <dbReference type="ARBA" id="ARBA00023136"/>
    </source>
</evidence>
<feature type="transmembrane region" description="Helical" evidence="7">
    <location>
        <begin position="94"/>
        <end position="120"/>
    </location>
</feature>
<feature type="transmembrane region" description="Helical" evidence="7">
    <location>
        <begin position="23"/>
        <end position="45"/>
    </location>
</feature>
<evidence type="ECO:0000256" key="1">
    <source>
        <dbReference type="ARBA" id="ARBA00004651"/>
    </source>
</evidence>
<dbReference type="InterPro" id="IPR045275">
    <property type="entry name" value="MscS_archaea/bacteria_type"/>
</dbReference>
<reference evidence="10 11" key="1">
    <citation type="submission" date="2016-02" db="EMBL/GenBank/DDBJ databases">
        <title>Genome sequence of Halalkalicoccus paucihalophilus DSM 24557.</title>
        <authorList>
            <person name="Poehlein A."/>
            <person name="Daniel R."/>
        </authorList>
    </citation>
    <scope>NUCLEOTIDE SEQUENCE [LARGE SCALE GENOMIC DNA]</scope>
    <source>
        <strain evidence="10 11">DSM 24557</strain>
    </source>
</reference>
<dbReference type="Pfam" id="PF21082">
    <property type="entry name" value="MS_channel_3rd"/>
    <property type="match status" value="1"/>
</dbReference>
<dbReference type="OrthoDB" id="31543at2157"/>
<dbReference type="InterPro" id="IPR011014">
    <property type="entry name" value="MscS_channel_TM-2"/>
</dbReference>
<proteinExistence type="inferred from homology"/>
<feature type="domain" description="Mechanosensitive ion channel MscS C-terminal" evidence="9">
    <location>
        <begin position="184"/>
        <end position="268"/>
    </location>
</feature>
<keyword evidence="6 7" id="KW-0472">Membrane</keyword>
<dbReference type="InterPro" id="IPR006686">
    <property type="entry name" value="MscS_channel_CS"/>
</dbReference>
<feature type="transmembrane region" description="Helical" evidence="7">
    <location>
        <begin position="65"/>
        <end position="88"/>
    </location>
</feature>
<evidence type="ECO:0000256" key="2">
    <source>
        <dbReference type="ARBA" id="ARBA00008017"/>
    </source>
</evidence>
<dbReference type="Pfam" id="PF00924">
    <property type="entry name" value="MS_channel_2nd"/>
    <property type="match status" value="1"/>
</dbReference>
<keyword evidence="11" id="KW-1185">Reference proteome</keyword>
<keyword evidence="5 7" id="KW-1133">Transmembrane helix</keyword>
<dbReference type="AlphaFoldDB" id="A0A151ADN0"/>
<dbReference type="GO" id="GO:0008381">
    <property type="term" value="F:mechanosensitive monoatomic ion channel activity"/>
    <property type="evidence" value="ECO:0007669"/>
    <property type="project" value="InterPro"/>
</dbReference>
<sequence length="295" mass="32331">MVLEGILVDLGLAQGPAAAIDGAIRFLVAFVALVFVGRAVVLPLIERAFDRRNLEPHAQRPLMKVAWFGVLFVAVAVAFGFGGFGNFLTSLATIAAAAALAIGIAMQSVISNFVAGVFIFTEKPFKIGDWIEWQEGDYSGIVEDISLRVTRVRTFDNELVTVPNSDLTDNAVKNPVAKDKLRQKFVFGIGYDDDIGMATDIIVEEANNHDGILDDPAPTVRLTELNDSDVGLQSRFWIADPARADFVRIRGEYIQRVKERFDREGIDIPYPYRTLEGGLSVESLDSIRPSGEPAE</sequence>
<dbReference type="PANTHER" id="PTHR30221:SF1">
    <property type="entry name" value="SMALL-CONDUCTANCE MECHANOSENSITIVE CHANNEL"/>
    <property type="match status" value="1"/>
</dbReference>
<evidence type="ECO:0000256" key="7">
    <source>
        <dbReference type="SAM" id="Phobius"/>
    </source>
</evidence>
<dbReference type="Gene3D" id="1.10.287.1260">
    <property type="match status" value="1"/>
</dbReference>
<dbReference type="PANTHER" id="PTHR30221">
    <property type="entry name" value="SMALL-CONDUCTANCE MECHANOSENSITIVE CHANNEL"/>
    <property type="match status" value="1"/>
</dbReference>
<keyword evidence="3" id="KW-1003">Cell membrane</keyword>
<dbReference type="Gene3D" id="2.30.30.60">
    <property type="match status" value="1"/>
</dbReference>
<dbReference type="InterPro" id="IPR010920">
    <property type="entry name" value="LSM_dom_sf"/>
</dbReference>
<dbReference type="PROSITE" id="PS01246">
    <property type="entry name" value="UPF0003"/>
    <property type="match status" value="1"/>
</dbReference>
<dbReference type="Gene3D" id="3.30.70.100">
    <property type="match status" value="1"/>
</dbReference>
<comment type="subcellular location">
    <subcellularLocation>
        <location evidence="1">Cell membrane</location>
        <topology evidence="1">Multi-pass membrane protein</topology>
    </subcellularLocation>
</comment>